<evidence type="ECO:0000256" key="5">
    <source>
        <dbReference type="ARBA" id="ARBA00022833"/>
    </source>
</evidence>
<dbReference type="OrthoDB" id="448280at2759"/>
<feature type="transmembrane region" description="Helical" evidence="14">
    <location>
        <begin position="6"/>
        <end position="28"/>
    </location>
</feature>
<organism evidence="15 16">
    <name type="scientific">Daphnia pulex</name>
    <name type="common">Water flea</name>
    <dbReference type="NCBI Taxonomy" id="6669"/>
    <lineage>
        <taxon>Eukaryota</taxon>
        <taxon>Metazoa</taxon>
        <taxon>Ecdysozoa</taxon>
        <taxon>Arthropoda</taxon>
        <taxon>Crustacea</taxon>
        <taxon>Branchiopoda</taxon>
        <taxon>Diplostraca</taxon>
        <taxon>Cladocera</taxon>
        <taxon>Anomopoda</taxon>
        <taxon>Daphniidae</taxon>
        <taxon>Daphnia</taxon>
    </lineage>
</organism>
<comment type="catalytic activity">
    <reaction evidence="10">
        <text>Zn(2+)(in) = Zn(2+)(out)</text>
        <dbReference type="Rhea" id="RHEA:29351"/>
        <dbReference type="ChEBI" id="CHEBI:29105"/>
    </reaction>
    <physiologicalReaction direction="left-to-right" evidence="10">
        <dbReference type="Rhea" id="RHEA:29352"/>
    </physiologicalReaction>
</comment>
<dbReference type="InParanoid" id="E9GEN1"/>
<dbReference type="Proteomes" id="UP000000305">
    <property type="component" value="Unassembled WGS sequence"/>
</dbReference>
<sequence>MDSQVLLVVTALIVYIVMAICALIPVCIVAKKSTKDCNFSRGTERIISFCNSMAGGVFIAMCFLGLLPYAQDKTRKVLADLNITTDFPVAEFTCILGFFLIMSVEQLILQCQNSKNKTKGDWEVPITFDETDRSSKLNYYNTVRDEILQLEPAQGCSHHQVERLLKNKSGGTLRLTLLYMAISIHSLFEGMALGLQTDQMKIFHLFFAIVFHEALIAFSVGITMARQQLTLKQGVKYILIFSLAVPLGIFLGLVVQQAPGTGGSVASAIFQSLAAGIFIHVTFLELIPAELASSKDRMVKVAFHFLGFIAMALVTITMGSHH</sequence>
<feature type="transmembrane region" description="Helical" evidence="14">
    <location>
        <begin position="202"/>
        <end position="225"/>
    </location>
</feature>
<keyword evidence="2" id="KW-0813">Transport</keyword>
<evidence type="ECO:0000256" key="8">
    <source>
        <dbReference type="ARBA" id="ARBA00023065"/>
    </source>
</evidence>
<evidence type="ECO:0000256" key="11">
    <source>
        <dbReference type="ARBA" id="ARBA00039395"/>
    </source>
</evidence>
<dbReference type="GO" id="GO:0071577">
    <property type="term" value="P:zinc ion transmembrane transport"/>
    <property type="evidence" value="ECO:0000318"/>
    <property type="project" value="GO_Central"/>
</dbReference>
<dbReference type="PANTHER" id="PTHR11040:SF221">
    <property type="entry name" value="ZINC TRANSPORTER ZIP3"/>
    <property type="match status" value="1"/>
</dbReference>
<evidence type="ECO:0000256" key="6">
    <source>
        <dbReference type="ARBA" id="ARBA00022906"/>
    </source>
</evidence>
<accession>E9GEN1</accession>
<evidence type="ECO:0000256" key="1">
    <source>
        <dbReference type="ARBA" id="ARBA00004424"/>
    </source>
</evidence>
<feature type="transmembrane region" description="Helical" evidence="14">
    <location>
        <begin position="268"/>
        <end position="289"/>
    </location>
</feature>
<feature type="transmembrane region" description="Helical" evidence="14">
    <location>
        <begin position="237"/>
        <end position="256"/>
    </location>
</feature>
<dbReference type="Pfam" id="PF02535">
    <property type="entry name" value="Zip"/>
    <property type="match status" value="1"/>
</dbReference>
<feature type="transmembrane region" description="Helical" evidence="14">
    <location>
        <begin position="49"/>
        <end position="69"/>
    </location>
</feature>
<reference evidence="15 16" key="1">
    <citation type="journal article" date="2011" name="Science">
        <title>The ecoresponsive genome of Daphnia pulex.</title>
        <authorList>
            <person name="Colbourne J.K."/>
            <person name="Pfrender M.E."/>
            <person name="Gilbert D."/>
            <person name="Thomas W.K."/>
            <person name="Tucker A."/>
            <person name="Oakley T.H."/>
            <person name="Tokishita S."/>
            <person name="Aerts A."/>
            <person name="Arnold G.J."/>
            <person name="Basu M.K."/>
            <person name="Bauer D.J."/>
            <person name="Caceres C.E."/>
            <person name="Carmel L."/>
            <person name="Casola C."/>
            <person name="Choi J.H."/>
            <person name="Detter J.C."/>
            <person name="Dong Q."/>
            <person name="Dusheyko S."/>
            <person name="Eads B.D."/>
            <person name="Frohlich T."/>
            <person name="Geiler-Samerotte K.A."/>
            <person name="Gerlach D."/>
            <person name="Hatcher P."/>
            <person name="Jogdeo S."/>
            <person name="Krijgsveld J."/>
            <person name="Kriventseva E.V."/>
            <person name="Kultz D."/>
            <person name="Laforsch C."/>
            <person name="Lindquist E."/>
            <person name="Lopez J."/>
            <person name="Manak J.R."/>
            <person name="Muller J."/>
            <person name="Pangilinan J."/>
            <person name="Patwardhan R.P."/>
            <person name="Pitluck S."/>
            <person name="Pritham E.J."/>
            <person name="Rechtsteiner A."/>
            <person name="Rho M."/>
            <person name="Rogozin I.B."/>
            <person name="Sakarya O."/>
            <person name="Salamov A."/>
            <person name="Schaack S."/>
            <person name="Shapiro H."/>
            <person name="Shiga Y."/>
            <person name="Skalitzky C."/>
            <person name="Smith Z."/>
            <person name="Souvorov A."/>
            <person name="Sung W."/>
            <person name="Tang Z."/>
            <person name="Tsuchiya D."/>
            <person name="Tu H."/>
            <person name="Vos H."/>
            <person name="Wang M."/>
            <person name="Wolf Y.I."/>
            <person name="Yamagata H."/>
            <person name="Yamada T."/>
            <person name="Ye Y."/>
            <person name="Shaw J.R."/>
            <person name="Andrews J."/>
            <person name="Crease T.J."/>
            <person name="Tang H."/>
            <person name="Lucas S.M."/>
            <person name="Robertson H.M."/>
            <person name="Bork P."/>
            <person name="Koonin E.V."/>
            <person name="Zdobnov E.M."/>
            <person name="Grigoriev I.V."/>
            <person name="Lynch M."/>
            <person name="Boore J.L."/>
        </authorList>
    </citation>
    <scope>NUCLEOTIDE SEQUENCE [LARGE SCALE GENOMIC DNA]</scope>
</reference>
<evidence type="ECO:0000256" key="2">
    <source>
        <dbReference type="ARBA" id="ARBA00022448"/>
    </source>
</evidence>
<name>E9GEN1_DAPPU</name>
<keyword evidence="16" id="KW-1185">Reference proteome</keyword>
<gene>
    <name evidence="15" type="ORF">DAPPUDRAFT_210803</name>
</gene>
<keyword evidence="6" id="KW-0864">Zinc transport</keyword>
<dbReference type="PhylomeDB" id="E9GEN1"/>
<feature type="transmembrane region" description="Helical" evidence="14">
    <location>
        <begin position="301"/>
        <end position="320"/>
    </location>
</feature>
<evidence type="ECO:0000256" key="12">
    <source>
        <dbReference type="ARBA" id="ARBA00041702"/>
    </source>
</evidence>
<evidence type="ECO:0000256" key="9">
    <source>
        <dbReference type="ARBA" id="ARBA00023136"/>
    </source>
</evidence>
<feature type="transmembrane region" description="Helical" evidence="14">
    <location>
        <begin position="176"/>
        <end position="196"/>
    </location>
</feature>
<keyword evidence="3" id="KW-1003">Cell membrane</keyword>
<dbReference type="KEGG" id="dpx:DAPPUDRAFT_210803"/>
<feature type="transmembrane region" description="Helical" evidence="14">
    <location>
        <begin position="89"/>
        <end position="109"/>
    </location>
</feature>
<dbReference type="InterPro" id="IPR003689">
    <property type="entry name" value="ZIP"/>
</dbReference>
<dbReference type="EMBL" id="GL732541">
    <property type="protein sequence ID" value="EFX81865.1"/>
    <property type="molecule type" value="Genomic_DNA"/>
</dbReference>
<keyword evidence="5" id="KW-0862">Zinc</keyword>
<dbReference type="PANTHER" id="PTHR11040">
    <property type="entry name" value="ZINC/IRON TRANSPORTER"/>
    <property type="match status" value="1"/>
</dbReference>
<protein>
    <recommendedName>
        <fullName evidence="11">Zinc transporter ZIP3</fullName>
    </recommendedName>
    <alternativeName>
        <fullName evidence="13">Solute carrier family 39 member 3</fullName>
    </alternativeName>
    <alternativeName>
        <fullName evidence="12">Zrt- and Irt-like protein 3</fullName>
    </alternativeName>
</protein>
<keyword evidence="7 14" id="KW-1133">Transmembrane helix</keyword>
<comment type="subcellular location">
    <subcellularLocation>
        <location evidence="1">Apical cell membrane</location>
        <topology evidence="1">Multi-pass membrane protein</topology>
    </subcellularLocation>
</comment>
<evidence type="ECO:0000256" key="10">
    <source>
        <dbReference type="ARBA" id="ARBA00036307"/>
    </source>
</evidence>
<dbReference type="GO" id="GO:0005385">
    <property type="term" value="F:zinc ion transmembrane transporter activity"/>
    <property type="evidence" value="ECO:0000318"/>
    <property type="project" value="GO_Central"/>
</dbReference>
<evidence type="ECO:0000256" key="7">
    <source>
        <dbReference type="ARBA" id="ARBA00022989"/>
    </source>
</evidence>
<evidence type="ECO:0000313" key="16">
    <source>
        <dbReference type="Proteomes" id="UP000000305"/>
    </source>
</evidence>
<evidence type="ECO:0000256" key="4">
    <source>
        <dbReference type="ARBA" id="ARBA00022692"/>
    </source>
</evidence>
<dbReference type="OMA" id="CSCENEV"/>
<dbReference type="GO" id="GO:0016324">
    <property type="term" value="C:apical plasma membrane"/>
    <property type="evidence" value="ECO:0007669"/>
    <property type="project" value="UniProtKB-SubCell"/>
</dbReference>
<dbReference type="GO" id="GO:0005886">
    <property type="term" value="C:plasma membrane"/>
    <property type="evidence" value="ECO:0000318"/>
    <property type="project" value="GO_Central"/>
</dbReference>
<keyword evidence="8" id="KW-0406">Ion transport</keyword>
<evidence type="ECO:0000256" key="3">
    <source>
        <dbReference type="ARBA" id="ARBA00022475"/>
    </source>
</evidence>
<dbReference type="AlphaFoldDB" id="E9GEN1"/>
<evidence type="ECO:0000256" key="14">
    <source>
        <dbReference type="SAM" id="Phobius"/>
    </source>
</evidence>
<evidence type="ECO:0000313" key="15">
    <source>
        <dbReference type="EMBL" id="EFX81865.1"/>
    </source>
</evidence>
<keyword evidence="9 14" id="KW-0472">Membrane</keyword>
<dbReference type="eggNOG" id="KOG1558">
    <property type="taxonomic scope" value="Eukaryota"/>
</dbReference>
<evidence type="ECO:0000256" key="13">
    <source>
        <dbReference type="ARBA" id="ARBA00042778"/>
    </source>
</evidence>
<proteinExistence type="predicted"/>
<dbReference type="HOGENOM" id="CLU_040462_1_0_1"/>
<keyword evidence="4 14" id="KW-0812">Transmembrane</keyword>